<dbReference type="AlphaFoldDB" id="A0AA49GL61"/>
<dbReference type="InterPro" id="IPR007607">
    <property type="entry name" value="BacA/B"/>
</dbReference>
<keyword evidence="1" id="KW-1133">Transmembrane helix</keyword>
<feature type="transmembrane region" description="Helical" evidence="1">
    <location>
        <begin position="242"/>
        <end position="264"/>
    </location>
</feature>
<evidence type="ECO:0000313" key="2">
    <source>
        <dbReference type="EMBL" id="WKN34590.1"/>
    </source>
</evidence>
<accession>A0AA49GL61</accession>
<sequence>MKTFALFVAPLLLFSQGGDTPVEEKFDAAEQVLIDRPVEHDLYRAGERIVVNAPIRGDMLAAAGTINIRDSIQGDLSVVGGTLTLHGPVLDDVLAMGGTIRLVNNVEGDVIAMGGQVSLEEGSRVGQDVVVFSGEVLLEGTIAGNVIIRGGQVQLNGECMGNLEVKGGEVTINGTVQGASSLAAEKIMLEPNAQLNGDVRYWLPEGAVSPDFASVLNGSTARFDETLSLEEEFGWFGNSAPWFLIGLAYLLAVVLTISVVFWVFPRAMNRAGQVLQQDFMRSFGYGMLYLLGVPLAIGLLLISLIGIPIGLFLLFAYIFSIAFGHIFASVVVTHALRDYYHYTWSKGWMIFTSFMVFAILRALTITPFVGFFISVLMVAACFGALLIPHVQKKKAIIA</sequence>
<keyword evidence="1" id="KW-0812">Transmembrane</keyword>
<name>A0AA49GL61_9BACT</name>
<reference evidence="2" key="1">
    <citation type="journal article" date="2023" name="Comput. Struct. Biotechnol. J.">
        <title>Discovery of a novel marine Bacteroidetes with a rich repertoire of carbohydrate-active enzymes.</title>
        <authorList>
            <person name="Chen B."/>
            <person name="Liu G."/>
            <person name="Chen Q."/>
            <person name="Wang H."/>
            <person name="Liu L."/>
            <person name="Tang K."/>
        </authorList>
    </citation>
    <scope>NUCLEOTIDE SEQUENCE</scope>
    <source>
        <strain evidence="2">TK19036</strain>
    </source>
</reference>
<dbReference type="EMBL" id="CP120682">
    <property type="protein sequence ID" value="WKN34590.1"/>
    <property type="molecule type" value="Genomic_DNA"/>
</dbReference>
<protein>
    <submittedName>
        <fullName evidence="2">Polymer-forming cytoskeletal protein</fullName>
    </submittedName>
</protein>
<feature type="transmembrane region" description="Helical" evidence="1">
    <location>
        <begin position="285"/>
        <end position="305"/>
    </location>
</feature>
<feature type="transmembrane region" description="Helical" evidence="1">
    <location>
        <begin position="348"/>
        <end position="365"/>
    </location>
</feature>
<proteinExistence type="predicted"/>
<keyword evidence="1" id="KW-0472">Membrane</keyword>
<gene>
    <name evidence="2" type="ORF">K4G66_19645</name>
</gene>
<evidence type="ECO:0000256" key="1">
    <source>
        <dbReference type="SAM" id="Phobius"/>
    </source>
</evidence>
<organism evidence="2">
    <name type="scientific">Roseihalotalea indica</name>
    <dbReference type="NCBI Taxonomy" id="2867963"/>
    <lineage>
        <taxon>Bacteria</taxon>
        <taxon>Pseudomonadati</taxon>
        <taxon>Bacteroidota</taxon>
        <taxon>Cytophagia</taxon>
        <taxon>Cytophagales</taxon>
        <taxon>Catalimonadaceae</taxon>
        <taxon>Roseihalotalea</taxon>
    </lineage>
</organism>
<dbReference type="Pfam" id="PF04519">
    <property type="entry name" value="Bactofilin"/>
    <property type="match status" value="1"/>
</dbReference>
<reference evidence="2" key="2">
    <citation type="journal article" date="2024" name="Antonie Van Leeuwenhoek">
        <title>Roseihalotalea indica gen. nov., sp. nov., a halophilic Bacteroidetes from mesopelagic Southwest Indian Ocean with higher carbohydrate metabolic potential.</title>
        <authorList>
            <person name="Chen B."/>
            <person name="Zhang M."/>
            <person name="Lin D."/>
            <person name="Ye J."/>
            <person name="Tang K."/>
        </authorList>
    </citation>
    <scope>NUCLEOTIDE SEQUENCE</scope>
    <source>
        <strain evidence="2">TK19036</strain>
    </source>
</reference>
<feature type="transmembrane region" description="Helical" evidence="1">
    <location>
        <begin position="311"/>
        <end position="336"/>
    </location>
</feature>
<feature type="transmembrane region" description="Helical" evidence="1">
    <location>
        <begin position="371"/>
        <end position="390"/>
    </location>
</feature>